<dbReference type="InterPro" id="IPR009311">
    <property type="entry name" value="IFI6/IFI27-like"/>
</dbReference>
<accession>K1PME0</accession>
<dbReference type="AlphaFoldDB" id="K1PME0"/>
<keyword evidence="5" id="KW-0472">Membrane</keyword>
<keyword evidence="3" id="KW-0812">Transmembrane</keyword>
<evidence type="ECO:0000313" key="6">
    <source>
        <dbReference type="EMBL" id="EKC22878.1"/>
    </source>
</evidence>
<dbReference type="InParanoid" id="K1PME0"/>
<sequence length="76" mass="7941">MYAFVYLRDVGAEHKTSSVLPVVIAGVLSTIGTYIGYPTVLGAVGFTEAGVSAGSIAAAVQVRNYFFTDGYCKPTT</sequence>
<dbReference type="Pfam" id="PF06140">
    <property type="entry name" value="Ifi-6-16"/>
    <property type="match status" value="1"/>
</dbReference>
<dbReference type="EMBL" id="JH818347">
    <property type="protein sequence ID" value="EKC22878.1"/>
    <property type="molecule type" value="Genomic_DNA"/>
</dbReference>
<keyword evidence="4" id="KW-1133">Transmembrane helix</keyword>
<organism evidence="6">
    <name type="scientific">Magallana gigas</name>
    <name type="common">Pacific oyster</name>
    <name type="synonym">Crassostrea gigas</name>
    <dbReference type="NCBI Taxonomy" id="29159"/>
    <lineage>
        <taxon>Eukaryota</taxon>
        <taxon>Metazoa</taxon>
        <taxon>Spiralia</taxon>
        <taxon>Lophotrochozoa</taxon>
        <taxon>Mollusca</taxon>
        <taxon>Bivalvia</taxon>
        <taxon>Autobranchia</taxon>
        <taxon>Pteriomorphia</taxon>
        <taxon>Ostreida</taxon>
        <taxon>Ostreoidea</taxon>
        <taxon>Ostreidae</taxon>
        <taxon>Magallana</taxon>
    </lineage>
</organism>
<proteinExistence type="inferred from homology"/>
<comment type="subcellular location">
    <subcellularLocation>
        <location evidence="1">Membrane</location>
        <topology evidence="1">Multi-pass membrane protein</topology>
    </subcellularLocation>
</comment>
<name>K1PME0_MAGGI</name>
<dbReference type="HOGENOM" id="CLU_2656864_0_0_1"/>
<evidence type="ECO:0000256" key="3">
    <source>
        <dbReference type="ARBA" id="ARBA00022692"/>
    </source>
</evidence>
<reference evidence="6" key="1">
    <citation type="journal article" date="2012" name="Nature">
        <title>The oyster genome reveals stress adaptation and complexity of shell formation.</title>
        <authorList>
            <person name="Zhang G."/>
            <person name="Fang X."/>
            <person name="Guo X."/>
            <person name="Li L."/>
            <person name="Luo R."/>
            <person name="Xu F."/>
            <person name="Yang P."/>
            <person name="Zhang L."/>
            <person name="Wang X."/>
            <person name="Qi H."/>
            <person name="Xiong Z."/>
            <person name="Que H."/>
            <person name="Xie Y."/>
            <person name="Holland P.W."/>
            <person name="Paps J."/>
            <person name="Zhu Y."/>
            <person name="Wu F."/>
            <person name="Chen Y."/>
            <person name="Wang J."/>
            <person name="Peng C."/>
            <person name="Meng J."/>
            <person name="Yang L."/>
            <person name="Liu J."/>
            <person name="Wen B."/>
            <person name="Zhang N."/>
            <person name="Huang Z."/>
            <person name="Zhu Q."/>
            <person name="Feng Y."/>
            <person name="Mount A."/>
            <person name="Hedgecock D."/>
            <person name="Xu Z."/>
            <person name="Liu Y."/>
            <person name="Domazet-Loso T."/>
            <person name="Du Y."/>
            <person name="Sun X."/>
            <person name="Zhang S."/>
            <person name="Liu B."/>
            <person name="Cheng P."/>
            <person name="Jiang X."/>
            <person name="Li J."/>
            <person name="Fan D."/>
            <person name="Wang W."/>
            <person name="Fu W."/>
            <person name="Wang T."/>
            <person name="Wang B."/>
            <person name="Zhang J."/>
            <person name="Peng Z."/>
            <person name="Li Y."/>
            <person name="Li N."/>
            <person name="Wang J."/>
            <person name="Chen M."/>
            <person name="He Y."/>
            <person name="Tan F."/>
            <person name="Song X."/>
            <person name="Zheng Q."/>
            <person name="Huang R."/>
            <person name="Yang H."/>
            <person name="Du X."/>
            <person name="Chen L."/>
            <person name="Yang M."/>
            <person name="Gaffney P.M."/>
            <person name="Wang S."/>
            <person name="Luo L."/>
            <person name="She Z."/>
            <person name="Ming Y."/>
            <person name="Huang W."/>
            <person name="Zhang S."/>
            <person name="Huang B."/>
            <person name="Zhang Y."/>
            <person name="Qu T."/>
            <person name="Ni P."/>
            <person name="Miao G."/>
            <person name="Wang J."/>
            <person name="Wang Q."/>
            <person name="Steinberg C.E."/>
            <person name="Wang H."/>
            <person name="Li N."/>
            <person name="Qian L."/>
            <person name="Zhang G."/>
            <person name="Li Y."/>
            <person name="Yang H."/>
            <person name="Liu X."/>
            <person name="Wang J."/>
            <person name="Yin Y."/>
            <person name="Wang J."/>
        </authorList>
    </citation>
    <scope>NUCLEOTIDE SEQUENCE [LARGE SCALE GENOMIC DNA]</scope>
    <source>
        <strain evidence="6">05x7-T-G4-1.051#20</strain>
    </source>
</reference>
<evidence type="ECO:0000256" key="4">
    <source>
        <dbReference type="ARBA" id="ARBA00022989"/>
    </source>
</evidence>
<dbReference type="Gene3D" id="6.10.110.10">
    <property type="match status" value="1"/>
</dbReference>
<dbReference type="GO" id="GO:0016020">
    <property type="term" value="C:membrane"/>
    <property type="evidence" value="ECO:0007669"/>
    <property type="project" value="UniProtKB-SubCell"/>
</dbReference>
<evidence type="ECO:0000256" key="2">
    <source>
        <dbReference type="ARBA" id="ARBA00007262"/>
    </source>
</evidence>
<evidence type="ECO:0000256" key="1">
    <source>
        <dbReference type="ARBA" id="ARBA00004141"/>
    </source>
</evidence>
<evidence type="ECO:0000256" key="5">
    <source>
        <dbReference type="ARBA" id="ARBA00023136"/>
    </source>
</evidence>
<dbReference type="InterPro" id="IPR038213">
    <property type="entry name" value="IFI6/IFI27-like_sf"/>
</dbReference>
<comment type="similarity">
    <text evidence="2">Belongs to the IFI6/IFI27 family.</text>
</comment>
<protein>
    <submittedName>
        <fullName evidence="6">Uncharacterized protein</fullName>
    </submittedName>
</protein>
<gene>
    <name evidence="6" type="ORF">CGI_10001318</name>
</gene>